<name>A0AAQ3PQN3_PASNO</name>
<organism evidence="1 2">
    <name type="scientific">Paspalum notatum var. saurae</name>
    <dbReference type="NCBI Taxonomy" id="547442"/>
    <lineage>
        <taxon>Eukaryota</taxon>
        <taxon>Viridiplantae</taxon>
        <taxon>Streptophyta</taxon>
        <taxon>Embryophyta</taxon>
        <taxon>Tracheophyta</taxon>
        <taxon>Spermatophyta</taxon>
        <taxon>Magnoliopsida</taxon>
        <taxon>Liliopsida</taxon>
        <taxon>Poales</taxon>
        <taxon>Poaceae</taxon>
        <taxon>PACMAD clade</taxon>
        <taxon>Panicoideae</taxon>
        <taxon>Andropogonodae</taxon>
        <taxon>Paspaleae</taxon>
        <taxon>Paspalinae</taxon>
        <taxon>Paspalum</taxon>
    </lineage>
</organism>
<dbReference type="AlphaFoldDB" id="A0AAQ3PQN3"/>
<evidence type="ECO:0008006" key="3">
    <source>
        <dbReference type="Google" id="ProtNLM"/>
    </source>
</evidence>
<dbReference type="Gene3D" id="1.10.510.10">
    <property type="entry name" value="Transferase(Phosphotransferase) domain 1"/>
    <property type="match status" value="1"/>
</dbReference>
<dbReference type="SUPFAM" id="SSF56112">
    <property type="entry name" value="Protein kinase-like (PK-like)"/>
    <property type="match status" value="1"/>
</dbReference>
<gene>
    <name evidence="1" type="ORF">U9M48_002461</name>
</gene>
<protein>
    <recommendedName>
        <fullName evidence="3">Protein kinase domain-containing protein</fullName>
    </recommendedName>
</protein>
<evidence type="ECO:0000313" key="1">
    <source>
        <dbReference type="EMBL" id="WVZ51306.1"/>
    </source>
</evidence>
<keyword evidence="2" id="KW-1185">Reference proteome</keyword>
<evidence type="ECO:0000313" key="2">
    <source>
        <dbReference type="Proteomes" id="UP001341281"/>
    </source>
</evidence>
<dbReference type="EMBL" id="CP144745">
    <property type="protein sequence ID" value="WVZ51306.1"/>
    <property type="molecule type" value="Genomic_DNA"/>
</dbReference>
<accession>A0AAQ3PQN3</accession>
<dbReference type="InterPro" id="IPR011009">
    <property type="entry name" value="Kinase-like_dom_sf"/>
</dbReference>
<dbReference type="Proteomes" id="UP001341281">
    <property type="component" value="Chromosome 01"/>
</dbReference>
<reference evidence="1 2" key="1">
    <citation type="submission" date="2024-02" db="EMBL/GenBank/DDBJ databases">
        <title>High-quality chromosome-scale genome assembly of Pensacola bahiagrass (Paspalum notatum Flugge var. saurae).</title>
        <authorList>
            <person name="Vega J.M."/>
            <person name="Podio M."/>
            <person name="Orjuela J."/>
            <person name="Siena L.A."/>
            <person name="Pessino S.C."/>
            <person name="Combes M.C."/>
            <person name="Mariac C."/>
            <person name="Albertini E."/>
            <person name="Pupilli F."/>
            <person name="Ortiz J.P.A."/>
            <person name="Leblanc O."/>
        </authorList>
    </citation>
    <scope>NUCLEOTIDE SEQUENCE [LARGE SCALE GENOMIC DNA]</scope>
    <source>
        <strain evidence="1">R1</strain>
        <tissue evidence="1">Leaf</tissue>
    </source>
</reference>
<proteinExistence type="predicted"/>
<sequence>MYKSDRKPPVTFINLINFVAGSMVQCASEFYPISTLWRLRRQRFPLLVFEFISNGTLYKNLHVEAPRSISCKDRLRIVVETSIRALAYLHSFSLNILCDDDLSFNVHSSQERIYTSVQGA</sequence>